<name>A0A0E9S3I3_ANGAN</name>
<sequence>MCRDTIFNTHIGLLHFSTLSRSSIFKGQHSQVIGYPLSPVCICN</sequence>
<dbReference type="AlphaFoldDB" id="A0A0E9S3I3"/>
<organism evidence="1">
    <name type="scientific">Anguilla anguilla</name>
    <name type="common">European freshwater eel</name>
    <name type="synonym">Muraena anguilla</name>
    <dbReference type="NCBI Taxonomy" id="7936"/>
    <lineage>
        <taxon>Eukaryota</taxon>
        <taxon>Metazoa</taxon>
        <taxon>Chordata</taxon>
        <taxon>Craniata</taxon>
        <taxon>Vertebrata</taxon>
        <taxon>Euteleostomi</taxon>
        <taxon>Actinopterygii</taxon>
        <taxon>Neopterygii</taxon>
        <taxon>Teleostei</taxon>
        <taxon>Anguilliformes</taxon>
        <taxon>Anguillidae</taxon>
        <taxon>Anguilla</taxon>
    </lineage>
</organism>
<reference evidence="1" key="1">
    <citation type="submission" date="2014-11" db="EMBL/GenBank/DDBJ databases">
        <authorList>
            <person name="Amaro Gonzalez C."/>
        </authorList>
    </citation>
    <scope>NUCLEOTIDE SEQUENCE</scope>
</reference>
<accession>A0A0E9S3I3</accession>
<proteinExistence type="predicted"/>
<protein>
    <submittedName>
        <fullName evidence="1">Uncharacterized protein</fullName>
    </submittedName>
</protein>
<evidence type="ECO:0000313" key="1">
    <source>
        <dbReference type="EMBL" id="JAH35747.1"/>
    </source>
</evidence>
<reference evidence="1" key="2">
    <citation type="journal article" date="2015" name="Fish Shellfish Immunol.">
        <title>Early steps in the European eel (Anguilla anguilla)-Vibrio vulnificus interaction in the gills: Role of the RtxA13 toxin.</title>
        <authorList>
            <person name="Callol A."/>
            <person name="Pajuelo D."/>
            <person name="Ebbesson L."/>
            <person name="Teles M."/>
            <person name="MacKenzie S."/>
            <person name="Amaro C."/>
        </authorList>
    </citation>
    <scope>NUCLEOTIDE SEQUENCE</scope>
</reference>
<dbReference type="EMBL" id="GBXM01072830">
    <property type="protein sequence ID" value="JAH35747.1"/>
    <property type="molecule type" value="Transcribed_RNA"/>
</dbReference>